<protein>
    <submittedName>
        <fullName evidence="1">Uncharacterized protein</fullName>
    </submittedName>
</protein>
<organism evidence="1">
    <name type="scientific">Cuerna arida</name>
    <dbReference type="NCBI Taxonomy" id="1464854"/>
    <lineage>
        <taxon>Eukaryota</taxon>
        <taxon>Metazoa</taxon>
        <taxon>Ecdysozoa</taxon>
        <taxon>Arthropoda</taxon>
        <taxon>Hexapoda</taxon>
        <taxon>Insecta</taxon>
        <taxon>Pterygota</taxon>
        <taxon>Neoptera</taxon>
        <taxon>Paraneoptera</taxon>
        <taxon>Hemiptera</taxon>
        <taxon>Auchenorrhyncha</taxon>
        <taxon>Membracoidea</taxon>
        <taxon>Cicadellidae</taxon>
        <taxon>Cicadellinae</taxon>
        <taxon>Proconiini</taxon>
        <taxon>Cuerna</taxon>
    </lineage>
</organism>
<feature type="non-terminal residue" evidence="1">
    <location>
        <position position="109"/>
    </location>
</feature>
<evidence type="ECO:0000313" key="1">
    <source>
        <dbReference type="EMBL" id="JAS63030.1"/>
    </source>
</evidence>
<sequence>FCNDSDVRNLTKTEDNLMDDNVPTTSSKHVTFMSKDDQNVEIKMETNGPSENEIKIDKPRMSILKDITTTTVGLPNISRAKQKTVIKPFSFEKREQEFLRRKQERIKMG</sequence>
<dbReference type="EMBL" id="GECZ01006739">
    <property type="protein sequence ID" value="JAS63030.1"/>
    <property type="molecule type" value="Transcribed_RNA"/>
</dbReference>
<proteinExistence type="predicted"/>
<name>A0A1B6GKV4_9HEMI</name>
<gene>
    <name evidence="1" type="ORF">g.50161</name>
</gene>
<reference evidence="1" key="1">
    <citation type="submission" date="2015-11" db="EMBL/GenBank/DDBJ databases">
        <title>De novo transcriptome assembly of four potential Pierce s Disease insect vectors from Arizona vineyards.</title>
        <authorList>
            <person name="Tassone E.E."/>
        </authorList>
    </citation>
    <scope>NUCLEOTIDE SEQUENCE</scope>
</reference>
<dbReference type="AlphaFoldDB" id="A0A1B6GKV4"/>
<accession>A0A1B6GKV4</accession>
<feature type="non-terminal residue" evidence="1">
    <location>
        <position position="1"/>
    </location>
</feature>